<evidence type="ECO:0000313" key="2">
    <source>
        <dbReference type="Proteomes" id="UP000001449"/>
    </source>
</evidence>
<evidence type="ECO:0000313" key="1">
    <source>
        <dbReference type="EMBL" id="EED93512.1"/>
    </source>
</evidence>
<reference evidence="1 2" key="1">
    <citation type="journal article" date="2004" name="Science">
        <title>The genome of the diatom Thalassiosira pseudonana: ecology, evolution, and metabolism.</title>
        <authorList>
            <person name="Armbrust E.V."/>
            <person name="Berges J.A."/>
            <person name="Bowler C."/>
            <person name="Green B.R."/>
            <person name="Martinez D."/>
            <person name="Putnam N.H."/>
            <person name="Zhou S."/>
            <person name="Allen A.E."/>
            <person name="Apt K.E."/>
            <person name="Bechner M."/>
            <person name="Brzezinski M.A."/>
            <person name="Chaal B.K."/>
            <person name="Chiovitti A."/>
            <person name="Davis A.K."/>
            <person name="Demarest M.S."/>
            <person name="Detter J.C."/>
            <person name="Glavina T."/>
            <person name="Goodstein D."/>
            <person name="Hadi M.Z."/>
            <person name="Hellsten U."/>
            <person name="Hildebrand M."/>
            <person name="Jenkins B.D."/>
            <person name="Jurka J."/>
            <person name="Kapitonov V.V."/>
            <person name="Kroger N."/>
            <person name="Lau W.W."/>
            <person name="Lane T.W."/>
            <person name="Larimer F.W."/>
            <person name="Lippmeier J.C."/>
            <person name="Lucas S."/>
            <person name="Medina M."/>
            <person name="Montsant A."/>
            <person name="Obornik M."/>
            <person name="Parker M.S."/>
            <person name="Palenik B."/>
            <person name="Pazour G.J."/>
            <person name="Richardson P.M."/>
            <person name="Rynearson T.A."/>
            <person name="Saito M.A."/>
            <person name="Schwartz D.C."/>
            <person name="Thamatrakoln K."/>
            <person name="Valentin K."/>
            <person name="Vardi A."/>
            <person name="Wilkerson F.P."/>
            <person name="Rokhsar D.S."/>
        </authorList>
    </citation>
    <scope>NUCLEOTIDE SEQUENCE [LARGE SCALE GENOMIC DNA]</scope>
    <source>
        <strain evidence="1 2">CCMP1335</strain>
    </source>
</reference>
<proteinExistence type="predicted"/>
<organism evidence="1 2">
    <name type="scientific">Thalassiosira pseudonana</name>
    <name type="common">Marine diatom</name>
    <name type="synonym">Cyclotella nana</name>
    <dbReference type="NCBI Taxonomy" id="35128"/>
    <lineage>
        <taxon>Eukaryota</taxon>
        <taxon>Sar</taxon>
        <taxon>Stramenopiles</taxon>
        <taxon>Ochrophyta</taxon>
        <taxon>Bacillariophyta</taxon>
        <taxon>Coscinodiscophyceae</taxon>
        <taxon>Thalassiosirophycidae</taxon>
        <taxon>Thalassiosirales</taxon>
        <taxon>Thalassiosiraceae</taxon>
        <taxon>Thalassiosira</taxon>
    </lineage>
</organism>
<dbReference type="PaxDb" id="35128-Thaps4844"/>
<accession>B8C0G2</accession>
<gene>
    <name evidence="1" type="ORF">THAPSDRAFT_4844</name>
</gene>
<dbReference type="Proteomes" id="UP000001449">
    <property type="component" value="Chromosome 4"/>
</dbReference>
<keyword evidence="2" id="KW-1185">Reference proteome</keyword>
<protein>
    <submittedName>
        <fullName evidence="1">Uncharacterized protein</fullName>
    </submittedName>
</protein>
<name>B8C0G2_THAPS</name>
<dbReference type="InParanoid" id="B8C0G2"/>
<dbReference type="KEGG" id="tps:THAPSDRAFT_4844"/>
<dbReference type="HOGENOM" id="CLU_1307087_0_0_1"/>
<dbReference type="AlphaFoldDB" id="B8C0G2"/>
<dbReference type="GeneID" id="7451369"/>
<dbReference type="EMBL" id="CM000641">
    <property type="protein sequence ID" value="EED93512.1"/>
    <property type="molecule type" value="Genomic_DNA"/>
</dbReference>
<dbReference type="RefSeq" id="XP_002289975.1">
    <property type="nucleotide sequence ID" value="XM_002289939.1"/>
</dbReference>
<sequence>MYRSSVQKIVRLLRLVGGGHQHKLDVPSSQMLFSSTILSHKRFLMMQSPLFNSVSMKYSCDSVTNATMSEKNDGRYSSIMSPKHTNNDTASLEEGYNQEIKYDEDYDRFESHMSGESMTSQDDEQLDSLEMLQHEDVVYSSHRITTVGRIKDAEAITESEVKFPYESDDDHGVEFEEWEILHVEVDDARTTESTGICEIYDNIDDVNDVIQ</sequence>
<reference evidence="1 2" key="2">
    <citation type="journal article" date="2008" name="Nature">
        <title>The Phaeodactylum genome reveals the evolutionary history of diatom genomes.</title>
        <authorList>
            <person name="Bowler C."/>
            <person name="Allen A.E."/>
            <person name="Badger J.H."/>
            <person name="Grimwood J."/>
            <person name="Jabbari K."/>
            <person name="Kuo A."/>
            <person name="Maheswari U."/>
            <person name="Martens C."/>
            <person name="Maumus F."/>
            <person name="Otillar R.P."/>
            <person name="Rayko E."/>
            <person name="Salamov A."/>
            <person name="Vandepoele K."/>
            <person name="Beszteri B."/>
            <person name="Gruber A."/>
            <person name="Heijde M."/>
            <person name="Katinka M."/>
            <person name="Mock T."/>
            <person name="Valentin K."/>
            <person name="Verret F."/>
            <person name="Berges J.A."/>
            <person name="Brownlee C."/>
            <person name="Cadoret J.P."/>
            <person name="Chiovitti A."/>
            <person name="Choi C.J."/>
            <person name="Coesel S."/>
            <person name="De Martino A."/>
            <person name="Detter J.C."/>
            <person name="Durkin C."/>
            <person name="Falciatore A."/>
            <person name="Fournet J."/>
            <person name="Haruta M."/>
            <person name="Huysman M.J."/>
            <person name="Jenkins B.D."/>
            <person name="Jiroutova K."/>
            <person name="Jorgensen R.E."/>
            <person name="Joubert Y."/>
            <person name="Kaplan A."/>
            <person name="Kroger N."/>
            <person name="Kroth P.G."/>
            <person name="La Roche J."/>
            <person name="Lindquist E."/>
            <person name="Lommer M."/>
            <person name="Martin-Jezequel V."/>
            <person name="Lopez P.J."/>
            <person name="Lucas S."/>
            <person name="Mangogna M."/>
            <person name="McGinnis K."/>
            <person name="Medlin L.K."/>
            <person name="Montsant A."/>
            <person name="Oudot-Le Secq M.P."/>
            <person name="Napoli C."/>
            <person name="Obornik M."/>
            <person name="Parker M.S."/>
            <person name="Petit J.L."/>
            <person name="Porcel B.M."/>
            <person name="Poulsen N."/>
            <person name="Robison M."/>
            <person name="Rychlewski L."/>
            <person name="Rynearson T.A."/>
            <person name="Schmutz J."/>
            <person name="Shapiro H."/>
            <person name="Siaut M."/>
            <person name="Stanley M."/>
            <person name="Sussman M.R."/>
            <person name="Taylor A.R."/>
            <person name="Vardi A."/>
            <person name="von Dassow P."/>
            <person name="Vyverman W."/>
            <person name="Willis A."/>
            <person name="Wyrwicz L.S."/>
            <person name="Rokhsar D.S."/>
            <person name="Weissenbach J."/>
            <person name="Armbrust E.V."/>
            <person name="Green B.R."/>
            <person name="Van de Peer Y."/>
            <person name="Grigoriev I.V."/>
        </authorList>
    </citation>
    <scope>NUCLEOTIDE SEQUENCE [LARGE SCALE GENOMIC DNA]</scope>
    <source>
        <strain evidence="1 2">CCMP1335</strain>
    </source>
</reference>